<dbReference type="Proteomes" id="UP000567885">
    <property type="component" value="Unassembled WGS sequence"/>
</dbReference>
<protein>
    <recommendedName>
        <fullName evidence="1">DUF7730 domain-containing protein</fullName>
    </recommendedName>
</protein>
<dbReference type="Pfam" id="PF24864">
    <property type="entry name" value="DUF7730"/>
    <property type="match status" value="1"/>
</dbReference>
<name>A0A8H5T7E1_FUSHE</name>
<sequence length="360" mass="41839">MSFSPRSPGAEEEQEKEDILREERIQQLAKLPDPRPRALTPDATCSQAPTALFQESCIWFKVPPNIRRDILRLAFGDTRLHLELTYDHPRNHRGDSPDESQPQSWQWWGSRCHRLSPDEAVQQRPMTNDGLPGPWSDECRDTDIPIGIMGWLLSCRQNYSETIDILYSTNVLILNGQAMLIHLPQLIPPQRLESVTSLEVRWYFKTRFSSWENPRDSLDEDHLESLFSQLSSPYFPALRNLYITLEDSSQAHISFHGIEDYQEIIFKHVDKFSQRMGHLGSFSCALPHFFFELIYEEATEKIRGGFAAQYDSYRQVWRGSDGQMTVVQLPYVDNYPGPPHHLLQNTTRDGYWILEVPDMD</sequence>
<evidence type="ECO:0000313" key="2">
    <source>
        <dbReference type="EMBL" id="KAF5664497.1"/>
    </source>
</evidence>
<reference evidence="2 3" key="1">
    <citation type="submission" date="2020-05" db="EMBL/GenBank/DDBJ databases">
        <title>Identification and distribution of gene clusters putatively required for synthesis of sphingolipid metabolism inhibitors in phylogenetically diverse species of the filamentous fungus Fusarium.</title>
        <authorList>
            <person name="Kim H.-S."/>
            <person name="Busman M."/>
            <person name="Brown D.W."/>
            <person name="Divon H."/>
            <person name="Uhlig S."/>
            <person name="Proctor R.H."/>
        </authorList>
    </citation>
    <scope>NUCLEOTIDE SEQUENCE [LARGE SCALE GENOMIC DNA]</scope>
    <source>
        <strain evidence="2 3">NRRL 20693</strain>
    </source>
</reference>
<evidence type="ECO:0000313" key="3">
    <source>
        <dbReference type="Proteomes" id="UP000567885"/>
    </source>
</evidence>
<dbReference type="PANTHER" id="PTHR38790">
    <property type="entry name" value="2EXR DOMAIN-CONTAINING PROTEIN-RELATED"/>
    <property type="match status" value="1"/>
</dbReference>
<comment type="caution">
    <text evidence="2">The sequence shown here is derived from an EMBL/GenBank/DDBJ whole genome shotgun (WGS) entry which is preliminary data.</text>
</comment>
<dbReference type="EMBL" id="JAAGWQ010000133">
    <property type="protein sequence ID" value="KAF5664497.1"/>
    <property type="molecule type" value="Genomic_DNA"/>
</dbReference>
<gene>
    <name evidence="2" type="ORF">FHETE_7088</name>
</gene>
<organism evidence="2 3">
    <name type="scientific">Fusarium heterosporum</name>
    <dbReference type="NCBI Taxonomy" id="42747"/>
    <lineage>
        <taxon>Eukaryota</taxon>
        <taxon>Fungi</taxon>
        <taxon>Dikarya</taxon>
        <taxon>Ascomycota</taxon>
        <taxon>Pezizomycotina</taxon>
        <taxon>Sordariomycetes</taxon>
        <taxon>Hypocreomycetidae</taxon>
        <taxon>Hypocreales</taxon>
        <taxon>Nectriaceae</taxon>
        <taxon>Fusarium</taxon>
        <taxon>Fusarium heterosporum species complex</taxon>
    </lineage>
</organism>
<dbReference type="OrthoDB" id="515692at2759"/>
<proteinExistence type="predicted"/>
<evidence type="ECO:0000259" key="1">
    <source>
        <dbReference type="Pfam" id="PF24864"/>
    </source>
</evidence>
<accession>A0A8H5T7E1</accession>
<dbReference type="InterPro" id="IPR056632">
    <property type="entry name" value="DUF7730"/>
</dbReference>
<keyword evidence="3" id="KW-1185">Reference proteome</keyword>
<dbReference type="AlphaFoldDB" id="A0A8H5T7E1"/>
<feature type="domain" description="DUF7730" evidence="1">
    <location>
        <begin position="54"/>
        <end position="272"/>
    </location>
</feature>